<dbReference type="AlphaFoldDB" id="H3CV95"/>
<dbReference type="Pfam" id="PF16000">
    <property type="entry name" value="CARMIL_C"/>
    <property type="match status" value="1"/>
</dbReference>
<evidence type="ECO:0000256" key="1">
    <source>
        <dbReference type="SAM" id="MobiDB-lite"/>
    </source>
</evidence>
<organism evidence="3 4">
    <name type="scientific">Tetraodon nigroviridis</name>
    <name type="common">Spotted green pufferfish</name>
    <name type="synonym">Chelonodon nigroviridis</name>
    <dbReference type="NCBI Taxonomy" id="99883"/>
    <lineage>
        <taxon>Eukaryota</taxon>
        <taxon>Metazoa</taxon>
        <taxon>Chordata</taxon>
        <taxon>Craniata</taxon>
        <taxon>Vertebrata</taxon>
        <taxon>Euteleostomi</taxon>
        <taxon>Actinopterygii</taxon>
        <taxon>Neopterygii</taxon>
        <taxon>Teleostei</taxon>
        <taxon>Neoteleostei</taxon>
        <taxon>Acanthomorphata</taxon>
        <taxon>Eupercaria</taxon>
        <taxon>Tetraodontiformes</taxon>
        <taxon>Tetradontoidea</taxon>
        <taxon>Tetraodontidae</taxon>
        <taxon>Tetraodon</taxon>
    </lineage>
</organism>
<dbReference type="GeneTree" id="ENSGT00940000155112"/>
<feature type="compositionally biased region" description="Basic and acidic residues" evidence="1">
    <location>
        <begin position="104"/>
        <end position="114"/>
    </location>
</feature>
<reference evidence="3" key="2">
    <citation type="submission" date="2025-08" db="UniProtKB">
        <authorList>
            <consortium name="Ensembl"/>
        </authorList>
    </citation>
    <scope>IDENTIFICATION</scope>
</reference>
<feature type="compositionally biased region" description="Polar residues" evidence="1">
    <location>
        <begin position="309"/>
        <end position="321"/>
    </location>
</feature>
<dbReference type="InterPro" id="IPR031943">
    <property type="entry name" value="CARMIL_C"/>
</dbReference>
<reference evidence="4" key="1">
    <citation type="journal article" date="2004" name="Nature">
        <title>Genome duplication in the teleost fish Tetraodon nigroviridis reveals the early vertebrate proto-karyotype.</title>
        <authorList>
            <person name="Jaillon O."/>
            <person name="Aury J.-M."/>
            <person name="Brunet F."/>
            <person name="Petit J.-L."/>
            <person name="Stange-Thomann N."/>
            <person name="Mauceli E."/>
            <person name="Bouneau L."/>
            <person name="Fischer C."/>
            <person name="Ozouf-Costaz C."/>
            <person name="Bernot A."/>
            <person name="Nicaud S."/>
            <person name="Jaffe D."/>
            <person name="Fisher S."/>
            <person name="Lutfalla G."/>
            <person name="Dossat C."/>
            <person name="Segurens B."/>
            <person name="Dasilva C."/>
            <person name="Salanoubat M."/>
            <person name="Levy M."/>
            <person name="Boudet N."/>
            <person name="Castellano S."/>
            <person name="Anthouard V."/>
            <person name="Jubin C."/>
            <person name="Castelli V."/>
            <person name="Katinka M."/>
            <person name="Vacherie B."/>
            <person name="Biemont C."/>
            <person name="Skalli Z."/>
            <person name="Cattolico L."/>
            <person name="Poulain J."/>
            <person name="De Berardinis V."/>
            <person name="Cruaud C."/>
            <person name="Duprat S."/>
            <person name="Brottier P."/>
            <person name="Coutanceau J.-P."/>
            <person name="Gouzy J."/>
            <person name="Parra G."/>
            <person name="Lardier G."/>
            <person name="Chapple C."/>
            <person name="McKernan K.J."/>
            <person name="McEwan P."/>
            <person name="Bosak S."/>
            <person name="Kellis M."/>
            <person name="Volff J.-N."/>
            <person name="Guigo R."/>
            <person name="Zody M.C."/>
            <person name="Mesirov J."/>
            <person name="Lindblad-Toh K."/>
            <person name="Birren B."/>
            <person name="Nusbaum C."/>
            <person name="Kahn D."/>
            <person name="Robinson-Rechavi M."/>
            <person name="Laudet V."/>
            <person name="Schachter V."/>
            <person name="Quetier F."/>
            <person name="Saurin W."/>
            <person name="Scarpelli C."/>
            <person name="Wincker P."/>
            <person name="Lander E.S."/>
            <person name="Weissenbach J."/>
            <person name="Roest Crollius H."/>
        </authorList>
    </citation>
    <scope>NUCLEOTIDE SEQUENCE [LARGE SCALE GENOMIC DNA]</scope>
</reference>
<feature type="compositionally biased region" description="Basic residues" evidence="1">
    <location>
        <begin position="18"/>
        <end position="30"/>
    </location>
</feature>
<feature type="compositionally biased region" description="Low complexity" evidence="1">
    <location>
        <begin position="292"/>
        <end position="306"/>
    </location>
</feature>
<sequence length="321" mass="34490">MELPLGGPALRHYTQSRPRPHRQKLNHRPSRAQETIIESENEGLEFMGRVDEGVEEFFTKKKQDEESITVHEVAPASSAPCPPPTKTLRRKLGDFFTLKKRRALKSEPSQEGRPKKASIADFIRPPAGVTGETAVQETPAAGVPPLRAEVAPPRRALREGKSQSLILLSASSAGTANSRNATKKQLEGQHSFEQKLHLMLQRIGVSKAQPEETQNQEGEMKKAESEGTIIDSKPEPPPTFTKPRTMSASSEPVLKPGPPPATSGRNTPENELSQIEEAETNTPTKPSPAAAPPATAARPLTATAPASVATISSSAPASKAP</sequence>
<feature type="region of interest" description="Disordered" evidence="1">
    <location>
        <begin position="101"/>
        <end position="147"/>
    </location>
</feature>
<evidence type="ECO:0000259" key="2">
    <source>
        <dbReference type="Pfam" id="PF16000"/>
    </source>
</evidence>
<feature type="region of interest" description="Disordered" evidence="1">
    <location>
        <begin position="202"/>
        <end position="321"/>
    </location>
</feature>
<feature type="compositionally biased region" description="Polar residues" evidence="1">
    <location>
        <begin position="263"/>
        <end position="273"/>
    </location>
</feature>
<dbReference type="InParanoid" id="H3CV95"/>
<accession>H3CV95</accession>
<dbReference type="HOGENOM" id="CLU_1079822_0_0_1"/>
<protein>
    <recommendedName>
        <fullName evidence="2">CARMIL C-terminal domain-containing protein</fullName>
    </recommendedName>
</protein>
<reference evidence="3" key="3">
    <citation type="submission" date="2025-09" db="UniProtKB">
        <authorList>
            <consortium name="Ensembl"/>
        </authorList>
    </citation>
    <scope>IDENTIFICATION</scope>
</reference>
<name>H3CV95_TETNG</name>
<evidence type="ECO:0000313" key="3">
    <source>
        <dbReference type="Ensembl" id="ENSTNIP00000012179.1"/>
    </source>
</evidence>
<evidence type="ECO:0000313" key="4">
    <source>
        <dbReference type="Proteomes" id="UP000007303"/>
    </source>
</evidence>
<feature type="domain" description="CARMIL C-terminal" evidence="2">
    <location>
        <begin position="1"/>
        <end position="105"/>
    </location>
</feature>
<feature type="region of interest" description="Disordered" evidence="1">
    <location>
        <begin position="170"/>
        <end position="190"/>
    </location>
</feature>
<feature type="region of interest" description="Disordered" evidence="1">
    <location>
        <begin position="1"/>
        <end position="31"/>
    </location>
</feature>
<dbReference type="Ensembl" id="ENSTNIT00000012370.1">
    <property type="protein sequence ID" value="ENSTNIP00000012179.1"/>
    <property type="gene ID" value="ENSTNIG00000009313.1"/>
</dbReference>
<proteinExistence type="predicted"/>
<dbReference type="STRING" id="99883.ENSTNIP00000012179"/>
<keyword evidence="4" id="KW-1185">Reference proteome</keyword>
<dbReference type="Proteomes" id="UP000007303">
    <property type="component" value="Unassembled WGS sequence"/>
</dbReference>